<evidence type="ECO:0000256" key="1">
    <source>
        <dbReference type="RuleBase" id="RU362119"/>
    </source>
</evidence>
<organism evidence="3 4">
    <name type="scientific">Tsukamurella conjunctivitidis</name>
    <dbReference type="NCBI Taxonomy" id="2592068"/>
    <lineage>
        <taxon>Bacteria</taxon>
        <taxon>Bacillati</taxon>
        <taxon>Actinomycetota</taxon>
        <taxon>Actinomycetes</taxon>
        <taxon>Mycobacteriales</taxon>
        <taxon>Tsukamurellaceae</taxon>
        <taxon>Tsukamurella</taxon>
    </lineage>
</organism>
<dbReference type="PANTHER" id="PTHR11575:SF6">
    <property type="entry name" value="2',3'-CYCLIC-NUCLEOTIDE 2'-PHOSPHODIESTERASE_3'-NUCLEOTIDASE"/>
    <property type="match status" value="1"/>
</dbReference>
<dbReference type="RefSeq" id="WP_146489416.1">
    <property type="nucleotide sequence ID" value="NZ_VIGX01000054.1"/>
</dbReference>
<dbReference type="OrthoDB" id="1016457at2"/>
<dbReference type="Gene3D" id="3.90.780.10">
    <property type="entry name" value="5'-Nucleotidase, C-terminal domain"/>
    <property type="match status" value="1"/>
</dbReference>
<proteinExistence type="inferred from homology"/>
<dbReference type="EMBL" id="VIGX01000054">
    <property type="protein sequence ID" value="TWS23858.1"/>
    <property type="molecule type" value="Genomic_DNA"/>
</dbReference>
<keyword evidence="1" id="KW-0547">Nucleotide-binding</keyword>
<feature type="non-terminal residue" evidence="3">
    <location>
        <position position="1"/>
    </location>
</feature>
<dbReference type="GO" id="GO:0016787">
    <property type="term" value="F:hydrolase activity"/>
    <property type="evidence" value="ECO:0007669"/>
    <property type="project" value="UniProtKB-KW"/>
</dbReference>
<dbReference type="AlphaFoldDB" id="A0A5C5RMN6"/>
<dbReference type="SUPFAM" id="SSF55816">
    <property type="entry name" value="5'-nucleotidase (syn. UDP-sugar hydrolase), C-terminal domain"/>
    <property type="match status" value="1"/>
</dbReference>
<dbReference type="GO" id="GO:0009166">
    <property type="term" value="P:nucleotide catabolic process"/>
    <property type="evidence" value="ECO:0007669"/>
    <property type="project" value="InterPro"/>
</dbReference>
<sequence length="305" mass="32950">PDGSPVLFTQPNYWAQSLSDVQLPLTFDEGGTASVAWPSSDDTAADNATIATWATSHPAPSLTDSDLITQDQLLATDHEDTRTYVNTVVAQSSETMSAASSRYEDTPILDFIGAVMVDTVRQGIAGTPAGDLPVIAQVSPFSRDAVFTKGDVTIKDVAGLYIYDNTLMGVQITGAQLRDYMEFSAKYFVGVDEGATFDPETGTNAEWNGSTIPDYNYDALTGVDYRINISKPVGQRIEGLSYNGVPVADGDRFVLAINNYRQSGGGGFPHVTEAPVVYNELVEIRQQMIEYAQAKKVIDPADFFV</sequence>
<dbReference type="InterPro" id="IPR036907">
    <property type="entry name" value="5'-Nucleotdase_C_sf"/>
</dbReference>
<dbReference type="Proteomes" id="UP000319375">
    <property type="component" value="Unassembled WGS sequence"/>
</dbReference>
<dbReference type="GO" id="GO:0000166">
    <property type="term" value="F:nucleotide binding"/>
    <property type="evidence" value="ECO:0007669"/>
    <property type="project" value="UniProtKB-KW"/>
</dbReference>
<comment type="caution">
    <text evidence="3">The sequence shown here is derived from an EMBL/GenBank/DDBJ whole genome shotgun (WGS) entry which is preliminary data.</text>
</comment>
<keyword evidence="1" id="KW-0378">Hydrolase</keyword>
<accession>A0A5C5RMN6</accession>
<evidence type="ECO:0000259" key="2">
    <source>
        <dbReference type="Pfam" id="PF02872"/>
    </source>
</evidence>
<comment type="similarity">
    <text evidence="1">Belongs to the 5'-nucleotidase family.</text>
</comment>
<name>A0A5C5RMN6_9ACTN</name>
<gene>
    <name evidence="3" type="ORF">FK530_24295</name>
</gene>
<evidence type="ECO:0000313" key="4">
    <source>
        <dbReference type="Proteomes" id="UP000319375"/>
    </source>
</evidence>
<dbReference type="InterPro" id="IPR008334">
    <property type="entry name" value="5'-Nucleotdase_C"/>
</dbReference>
<dbReference type="InterPro" id="IPR006179">
    <property type="entry name" value="5_nucleotidase/apyrase"/>
</dbReference>
<protein>
    <submittedName>
        <fullName evidence="3">Bifunctional metallophosphatase/5'-nucleotidase</fullName>
    </submittedName>
</protein>
<keyword evidence="4" id="KW-1185">Reference proteome</keyword>
<evidence type="ECO:0000313" key="3">
    <source>
        <dbReference type="EMBL" id="TWS23858.1"/>
    </source>
</evidence>
<dbReference type="Pfam" id="PF02872">
    <property type="entry name" value="5_nucleotid_C"/>
    <property type="match status" value="1"/>
</dbReference>
<dbReference type="PRINTS" id="PR01607">
    <property type="entry name" value="APYRASEFAMLY"/>
</dbReference>
<feature type="domain" description="5'-Nucleotidase C-terminal" evidence="2">
    <location>
        <begin position="88"/>
        <end position="272"/>
    </location>
</feature>
<reference evidence="3 4" key="1">
    <citation type="submission" date="2019-06" db="EMBL/GenBank/DDBJ databases">
        <title>Tsukamurella conjunctivitidis sp. nov., Tsukamurella assacharolytica sp. nov. and Tsukamurella sputae sp. nov. isolated from patients with conjunctivitis, bacteraemia (lymphoma) and respiratory infection (sputum) in Hong Kong.</title>
        <authorList>
            <person name="Teng J.L.L."/>
            <person name="Lee H.H."/>
            <person name="Fong J.Y.H."/>
            <person name="Fok K.M.N."/>
            <person name="Lau S.K.P."/>
            <person name="Woo P.C.Y."/>
        </authorList>
    </citation>
    <scope>NUCLEOTIDE SEQUENCE [LARGE SCALE GENOMIC DNA]</scope>
    <source>
        <strain evidence="3 4">HKU72</strain>
    </source>
</reference>
<dbReference type="GO" id="GO:0030288">
    <property type="term" value="C:outer membrane-bounded periplasmic space"/>
    <property type="evidence" value="ECO:0007669"/>
    <property type="project" value="TreeGrafter"/>
</dbReference>
<dbReference type="PANTHER" id="PTHR11575">
    <property type="entry name" value="5'-NUCLEOTIDASE-RELATED"/>
    <property type="match status" value="1"/>
</dbReference>
<feature type="non-terminal residue" evidence="3">
    <location>
        <position position="305"/>
    </location>
</feature>